<dbReference type="CDD" id="cd01878">
    <property type="entry name" value="HflX"/>
    <property type="match status" value="1"/>
</dbReference>
<dbReference type="PROSITE" id="PS51705">
    <property type="entry name" value="G_HFLX"/>
    <property type="match status" value="1"/>
</dbReference>
<dbReference type="NCBIfam" id="TIGR03156">
    <property type="entry name" value="GTP_HflX"/>
    <property type="match status" value="1"/>
</dbReference>
<evidence type="ECO:0000256" key="4">
    <source>
        <dbReference type="ARBA" id="ARBA00023134"/>
    </source>
</evidence>
<dbReference type="InterPro" id="IPR042108">
    <property type="entry name" value="GTPase_HflX_N_sf"/>
</dbReference>
<sequence>MEGKWSMESSKPRSPVVVVLNRGTVIYDNPLSLNGPPTYSENNIEGTIRRLQSVELRPRLQSEQSVFFFSEVHSDLRNIALGPGFVRYGSSPVVKRSLRNRSLSRTMNRSSATALKEHYEETRPGISSYLDCLTRSYGTGLGALAFTFAVVHVTQQIAIKRFPAVRRTHIAVSTAAGAAASYVAAKDKVRKCRDSWAASREQWYSGVGGGGGDDGVDDVQARELIDRQLKLAPAGGHQVLVVQPYVKWGPKKDRNTTPEVKLDESRSLVRTLNEWSVTDTLCVGLTSYRKHTFFGPGNVDAIAERVARDRRITAVFVSVNVLKPIQHQHLEHRFGVPVYDRYLMVVQIFRRHAVTREAKLQVALAELPYIWSRIRGAQDGYAERLGTEAGQIALSGKLVFDDKKDLLKAYEKKLKKSVDKLRTHRQHLRHNRSNKDLPVVAVVGYTNAGKTSLVRALTGDAGLVPKDCLFATLDVTVHGGVLPCNMTVLYVDTIGFISDIPTRLIEPFVATLEDAMFADVIVHVRDMSHPNVQVQKAHVEETLKSLSINPDLLNSVIDVGNKVDRLDNVEDDGSSVMISCTTGKGLNELKKKIESQIIKATGRRMIKIRVRTGRDEYEWLRTHTAIVNIDTDGDYSIMEVIVTQSDLDVFKSLFIRKNMNK</sequence>
<evidence type="ECO:0000259" key="5">
    <source>
        <dbReference type="PROSITE" id="PS51705"/>
    </source>
</evidence>
<feature type="domain" description="Hflx-type G" evidence="5">
    <location>
        <begin position="438"/>
        <end position="601"/>
    </location>
</feature>
<dbReference type="GO" id="GO:0043022">
    <property type="term" value="F:ribosome binding"/>
    <property type="evidence" value="ECO:0007669"/>
    <property type="project" value="TreeGrafter"/>
</dbReference>
<dbReference type="EMBL" id="VUJU01002263">
    <property type="protein sequence ID" value="KAF0761929.1"/>
    <property type="molecule type" value="Genomic_DNA"/>
</dbReference>
<reference evidence="6 7" key="1">
    <citation type="submission" date="2019-08" db="EMBL/GenBank/DDBJ databases">
        <title>Whole genome of Aphis craccivora.</title>
        <authorList>
            <person name="Voronova N.V."/>
            <person name="Shulinski R.S."/>
            <person name="Bandarenka Y.V."/>
            <person name="Zhorov D.G."/>
            <person name="Warner D."/>
        </authorList>
    </citation>
    <scope>NUCLEOTIDE SEQUENCE [LARGE SCALE GENOMIC DNA]</scope>
    <source>
        <strain evidence="6">180601</strain>
        <tissue evidence="6">Whole Body</tissue>
    </source>
</reference>
<dbReference type="OrthoDB" id="10268034at2759"/>
<dbReference type="Gene3D" id="3.40.50.11060">
    <property type="entry name" value="GTPase HflX, N-terminal domain"/>
    <property type="match status" value="1"/>
</dbReference>
<protein>
    <submittedName>
        <fullName evidence="6">Putative GTP-binding protein 6</fullName>
    </submittedName>
</protein>
<dbReference type="InterPro" id="IPR038259">
    <property type="entry name" value="Tmem141_sf"/>
</dbReference>
<dbReference type="Gene3D" id="1.10.3350.20">
    <property type="entry name" value="Tmem141 protein family"/>
    <property type="match status" value="1"/>
</dbReference>
<keyword evidence="1" id="KW-0479">Metal-binding</keyword>
<dbReference type="Gene3D" id="3.40.50.300">
    <property type="entry name" value="P-loop containing nucleotide triphosphate hydrolases"/>
    <property type="match status" value="1"/>
</dbReference>
<keyword evidence="2" id="KW-0547">Nucleotide-binding</keyword>
<keyword evidence="7" id="KW-1185">Reference proteome</keyword>
<dbReference type="InterPro" id="IPR026788">
    <property type="entry name" value="Tmem141"/>
</dbReference>
<organism evidence="6 7">
    <name type="scientific">Aphis craccivora</name>
    <name type="common">Cowpea aphid</name>
    <dbReference type="NCBI Taxonomy" id="307492"/>
    <lineage>
        <taxon>Eukaryota</taxon>
        <taxon>Metazoa</taxon>
        <taxon>Ecdysozoa</taxon>
        <taxon>Arthropoda</taxon>
        <taxon>Hexapoda</taxon>
        <taxon>Insecta</taxon>
        <taxon>Pterygota</taxon>
        <taxon>Neoptera</taxon>
        <taxon>Paraneoptera</taxon>
        <taxon>Hemiptera</taxon>
        <taxon>Sternorrhyncha</taxon>
        <taxon>Aphidomorpha</taxon>
        <taxon>Aphidoidea</taxon>
        <taxon>Aphididae</taxon>
        <taxon>Aphidini</taxon>
        <taxon>Aphis</taxon>
        <taxon>Aphis</taxon>
    </lineage>
</organism>
<evidence type="ECO:0000313" key="7">
    <source>
        <dbReference type="Proteomes" id="UP000478052"/>
    </source>
</evidence>
<dbReference type="Pfam" id="PF16360">
    <property type="entry name" value="GTP-bdg_M"/>
    <property type="match status" value="1"/>
</dbReference>
<accession>A0A6G0YVN8</accession>
<evidence type="ECO:0000256" key="2">
    <source>
        <dbReference type="ARBA" id="ARBA00022741"/>
    </source>
</evidence>
<dbReference type="Pfam" id="PF15110">
    <property type="entry name" value="TMEM141"/>
    <property type="match status" value="1"/>
</dbReference>
<dbReference type="SUPFAM" id="SSF52540">
    <property type="entry name" value="P-loop containing nucleoside triphosphate hydrolases"/>
    <property type="match status" value="1"/>
</dbReference>
<dbReference type="InterPro" id="IPR016496">
    <property type="entry name" value="GTPase_HflX"/>
</dbReference>
<dbReference type="FunFam" id="3.40.50.300:FF:000886">
    <property type="entry name" value="Putative GTP-binding protein 6"/>
    <property type="match status" value="1"/>
</dbReference>
<name>A0A6G0YVN8_APHCR</name>
<dbReference type="InterPro" id="IPR027417">
    <property type="entry name" value="P-loop_NTPase"/>
</dbReference>
<dbReference type="PANTHER" id="PTHR10229">
    <property type="entry name" value="GTP-BINDING PROTEIN HFLX"/>
    <property type="match status" value="1"/>
</dbReference>
<evidence type="ECO:0000256" key="3">
    <source>
        <dbReference type="ARBA" id="ARBA00022842"/>
    </source>
</evidence>
<dbReference type="InterPro" id="IPR006073">
    <property type="entry name" value="GTP-bd"/>
</dbReference>
<comment type="caution">
    <text evidence="6">The sequence shown here is derived from an EMBL/GenBank/DDBJ whole genome shotgun (WGS) entry which is preliminary data.</text>
</comment>
<gene>
    <name evidence="6" type="ORF">FWK35_00013671</name>
</gene>
<dbReference type="Pfam" id="PF01926">
    <property type="entry name" value="MMR_HSR1"/>
    <property type="match status" value="1"/>
</dbReference>
<dbReference type="GO" id="GO:0005525">
    <property type="term" value="F:GTP binding"/>
    <property type="evidence" value="ECO:0007669"/>
    <property type="project" value="UniProtKB-KW"/>
</dbReference>
<evidence type="ECO:0000313" key="6">
    <source>
        <dbReference type="EMBL" id="KAF0761929.1"/>
    </source>
</evidence>
<proteinExistence type="predicted"/>
<dbReference type="Pfam" id="PF13167">
    <property type="entry name" value="GTP-bdg_N"/>
    <property type="match status" value="1"/>
</dbReference>
<dbReference type="Proteomes" id="UP000478052">
    <property type="component" value="Unassembled WGS sequence"/>
</dbReference>
<dbReference type="InterPro" id="IPR032305">
    <property type="entry name" value="GTP-bd_M"/>
</dbReference>
<keyword evidence="4" id="KW-0342">GTP-binding</keyword>
<dbReference type="InterPro" id="IPR030394">
    <property type="entry name" value="G_HFLX_dom"/>
</dbReference>
<dbReference type="PANTHER" id="PTHR10229:SF0">
    <property type="entry name" value="GTP-BINDING PROTEIN 6-RELATED"/>
    <property type="match status" value="1"/>
</dbReference>
<dbReference type="AlphaFoldDB" id="A0A6G0YVN8"/>
<evidence type="ECO:0000256" key="1">
    <source>
        <dbReference type="ARBA" id="ARBA00022723"/>
    </source>
</evidence>
<dbReference type="GO" id="GO:0046872">
    <property type="term" value="F:metal ion binding"/>
    <property type="evidence" value="ECO:0007669"/>
    <property type="project" value="UniProtKB-KW"/>
</dbReference>
<dbReference type="GO" id="GO:0005737">
    <property type="term" value="C:cytoplasm"/>
    <property type="evidence" value="ECO:0007669"/>
    <property type="project" value="TreeGrafter"/>
</dbReference>
<keyword evidence="3" id="KW-0460">Magnesium</keyword>
<dbReference type="InterPro" id="IPR025121">
    <property type="entry name" value="GTPase_HflX_N"/>
</dbReference>